<gene>
    <name evidence="2" type="ORF">GCM10009830_37480</name>
</gene>
<keyword evidence="1" id="KW-0472">Membrane</keyword>
<protein>
    <submittedName>
        <fullName evidence="2">Uncharacterized protein</fullName>
    </submittedName>
</protein>
<evidence type="ECO:0000256" key="1">
    <source>
        <dbReference type="SAM" id="Phobius"/>
    </source>
</evidence>
<keyword evidence="1" id="KW-1133">Transmembrane helix</keyword>
<name>A0ABN2HE99_9ACTN</name>
<evidence type="ECO:0000313" key="2">
    <source>
        <dbReference type="EMBL" id="GAA1686511.1"/>
    </source>
</evidence>
<comment type="caution">
    <text evidence="2">The sequence shown here is derived from an EMBL/GenBank/DDBJ whole genome shotgun (WGS) entry which is preliminary data.</text>
</comment>
<reference evidence="2 3" key="1">
    <citation type="journal article" date="2019" name="Int. J. Syst. Evol. Microbiol.">
        <title>The Global Catalogue of Microorganisms (GCM) 10K type strain sequencing project: providing services to taxonomists for standard genome sequencing and annotation.</title>
        <authorList>
            <consortium name="The Broad Institute Genomics Platform"/>
            <consortium name="The Broad Institute Genome Sequencing Center for Infectious Disease"/>
            <person name="Wu L."/>
            <person name="Ma J."/>
        </authorList>
    </citation>
    <scope>NUCLEOTIDE SEQUENCE [LARGE SCALE GENOMIC DNA]</scope>
    <source>
        <strain evidence="2 3">JCM 16001</strain>
    </source>
</reference>
<proteinExistence type="predicted"/>
<organism evidence="2 3">
    <name type="scientific">Glycomyces endophyticus</name>
    <dbReference type="NCBI Taxonomy" id="480996"/>
    <lineage>
        <taxon>Bacteria</taxon>
        <taxon>Bacillati</taxon>
        <taxon>Actinomycetota</taxon>
        <taxon>Actinomycetes</taxon>
        <taxon>Glycomycetales</taxon>
        <taxon>Glycomycetaceae</taxon>
        <taxon>Glycomyces</taxon>
    </lineage>
</organism>
<keyword evidence="3" id="KW-1185">Reference proteome</keyword>
<dbReference type="Proteomes" id="UP001499851">
    <property type="component" value="Unassembled WGS sequence"/>
</dbReference>
<keyword evidence="1" id="KW-0812">Transmembrane</keyword>
<sequence>MTRVLWVLAFVVGGFFIVRALMEPFVIDFADPSSYEHDWGGPSLFGVLLVHMGPGVLAAALLVWGVRRAARRPAGDPPAHD</sequence>
<evidence type="ECO:0000313" key="3">
    <source>
        <dbReference type="Proteomes" id="UP001499851"/>
    </source>
</evidence>
<accession>A0ABN2HE99</accession>
<feature type="transmembrane region" description="Helical" evidence="1">
    <location>
        <begin position="44"/>
        <end position="64"/>
    </location>
</feature>
<dbReference type="EMBL" id="BAAAQF010000017">
    <property type="protein sequence ID" value="GAA1686511.1"/>
    <property type="molecule type" value="Genomic_DNA"/>
</dbReference>
<dbReference type="RefSeq" id="WP_344489434.1">
    <property type="nucleotide sequence ID" value="NZ_BAAAQF010000017.1"/>
</dbReference>